<dbReference type="Gene3D" id="3.40.630.30">
    <property type="match status" value="1"/>
</dbReference>
<dbReference type="InterPro" id="IPR000182">
    <property type="entry name" value="GNAT_dom"/>
</dbReference>
<keyword evidence="3" id="KW-1185">Reference proteome</keyword>
<proteinExistence type="predicted"/>
<feature type="domain" description="N-acetyltransferase" evidence="1">
    <location>
        <begin position="1"/>
        <end position="86"/>
    </location>
</feature>
<dbReference type="InterPro" id="IPR016181">
    <property type="entry name" value="Acyl_CoA_acyltransferase"/>
</dbReference>
<evidence type="ECO:0000313" key="2">
    <source>
        <dbReference type="EMBL" id="KRN94913.1"/>
    </source>
</evidence>
<dbReference type="Proteomes" id="UP000051859">
    <property type="component" value="Unassembled WGS sequence"/>
</dbReference>
<dbReference type="PATRIC" id="fig|331679.3.peg.706"/>
<dbReference type="GO" id="GO:0016747">
    <property type="term" value="F:acyltransferase activity, transferring groups other than amino-acyl groups"/>
    <property type="evidence" value="ECO:0007669"/>
    <property type="project" value="InterPro"/>
</dbReference>
<dbReference type="Pfam" id="PF00583">
    <property type="entry name" value="Acetyltransf_1"/>
    <property type="match status" value="1"/>
</dbReference>
<reference evidence="2 3" key="1">
    <citation type="journal article" date="2015" name="Genome Announc.">
        <title>Expanding the biotechnology potential of lactobacilli through comparative genomics of 213 strains and associated genera.</title>
        <authorList>
            <person name="Sun Z."/>
            <person name="Harris H.M."/>
            <person name="McCann A."/>
            <person name="Guo C."/>
            <person name="Argimon S."/>
            <person name="Zhang W."/>
            <person name="Yang X."/>
            <person name="Jeffery I.B."/>
            <person name="Cooney J.C."/>
            <person name="Kagawa T.F."/>
            <person name="Liu W."/>
            <person name="Song Y."/>
            <person name="Salvetti E."/>
            <person name="Wrobel A."/>
            <person name="Rasinkangas P."/>
            <person name="Parkhill J."/>
            <person name="Rea M.C."/>
            <person name="O'Sullivan O."/>
            <person name="Ritari J."/>
            <person name="Douillard F.P."/>
            <person name="Paul Ross R."/>
            <person name="Yang R."/>
            <person name="Briner A.E."/>
            <person name="Felis G.E."/>
            <person name="de Vos W.M."/>
            <person name="Barrangou R."/>
            <person name="Klaenhammer T.R."/>
            <person name="Caufield P.W."/>
            <person name="Cui Y."/>
            <person name="Zhang H."/>
            <person name="O'Toole P.W."/>
        </authorList>
    </citation>
    <scope>NUCLEOTIDE SEQUENCE [LARGE SCALE GENOMIC DNA]</scope>
    <source>
        <strain evidence="2 3">DSM 18001</strain>
    </source>
</reference>
<comment type="caution">
    <text evidence="2">The sequence shown here is derived from an EMBL/GenBank/DDBJ whole genome shotgun (WGS) entry which is preliminary data.</text>
</comment>
<dbReference type="STRING" id="331679.IV81_GL000699"/>
<dbReference type="SUPFAM" id="SSF55729">
    <property type="entry name" value="Acyl-CoA N-acyltransferases (Nat)"/>
    <property type="match status" value="1"/>
</dbReference>
<dbReference type="CDD" id="cd04301">
    <property type="entry name" value="NAT_SF"/>
    <property type="match status" value="1"/>
</dbReference>
<evidence type="ECO:0000259" key="1">
    <source>
        <dbReference type="PROSITE" id="PS51186"/>
    </source>
</evidence>
<dbReference type="EMBL" id="JQBX01000002">
    <property type="protein sequence ID" value="KRN94913.1"/>
    <property type="molecule type" value="Genomic_DNA"/>
</dbReference>
<organism evidence="2 3">
    <name type="scientific">Pediococcus stilesii</name>
    <dbReference type="NCBI Taxonomy" id="331679"/>
    <lineage>
        <taxon>Bacteria</taxon>
        <taxon>Bacillati</taxon>
        <taxon>Bacillota</taxon>
        <taxon>Bacilli</taxon>
        <taxon>Lactobacillales</taxon>
        <taxon>Lactobacillaceae</taxon>
        <taxon>Pediococcus</taxon>
    </lineage>
</organism>
<evidence type="ECO:0000313" key="3">
    <source>
        <dbReference type="Proteomes" id="UP000051859"/>
    </source>
</evidence>
<sequence>MATESQTIEIMNIAVHPKFQGQGLGTRLIQSAIKFYSTNPSFEKITIMTGTTSFGALYLYQKLGFRCKQILSNHFINPTLYPHPLHENGLTLKDAIMLERTL</sequence>
<gene>
    <name evidence="2" type="ORF">IV81_GL000699</name>
</gene>
<accession>A0A0R2L018</accession>
<dbReference type="PROSITE" id="PS51186">
    <property type="entry name" value="GNAT"/>
    <property type="match status" value="1"/>
</dbReference>
<dbReference type="AlphaFoldDB" id="A0A0R2L018"/>
<name>A0A0R2L018_9LACO</name>
<protein>
    <recommendedName>
        <fullName evidence="1">N-acetyltransferase domain-containing protein</fullName>
    </recommendedName>
</protein>